<evidence type="ECO:0000256" key="1">
    <source>
        <dbReference type="SAM" id="MobiDB-lite"/>
    </source>
</evidence>
<sequence length="263" mass="28565">MKKYLPPLRCVICHRRRPQICGGFCSCGASSWELEPHEPPAGIVIDSLDASFERLRPVKFPSVLSEALGGVVLGLKILVGGAPGAGKSTLCAELASQIAEKLDGDGYWLDGEQNKALVQELFQRTGSSSRRVNLVGRRQKAGAKIGWREAMQAVPSYAAVVVIDSLQRWATSVAEQSLLLEQISAMPHTVLVVSHFNKAGQFAGRIGNEYDVDATAIVKPRTIEVTKCRWTLCPRVVPRPAMTTEEVASRDEHNPQQHKGGTG</sequence>
<accession>A0ABT6P308</accession>
<feature type="region of interest" description="Disordered" evidence="1">
    <location>
        <begin position="243"/>
        <end position="263"/>
    </location>
</feature>
<reference evidence="3 4" key="1">
    <citation type="submission" date="2023-04" db="EMBL/GenBank/DDBJ databases">
        <title>The genome sequence of Polyangium sorediatum DSM14670.</title>
        <authorList>
            <person name="Zhang X."/>
        </authorList>
    </citation>
    <scope>NUCLEOTIDE SEQUENCE [LARGE SCALE GENOMIC DNA]</scope>
    <source>
        <strain evidence="3 4">DSM 14670</strain>
    </source>
</reference>
<evidence type="ECO:0000313" key="4">
    <source>
        <dbReference type="Proteomes" id="UP001160301"/>
    </source>
</evidence>
<dbReference type="PANTHER" id="PTHR32472">
    <property type="entry name" value="DNA REPAIR PROTEIN RADA"/>
    <property type="match status" value="1"/>
</dbReference>
<evidence type="ECO:0000259" key="2">
    <source>
        <dbReference type="SMART" id="SM00382"/>
    </source>
</evidence>
<dbReference type="PANTHER" id="PTHR32472:SF10">
    <property type="entry name" value="DNA REPAIR PROTEIN RADA-LIKE PROTEIN"/>
    <property type="match status" value="1"/>
</dbReference>
<dbReference type="EMBL" id="JARZHI010000049">
    <property type="protein sequence ID" value="MDI1434943.1"/>
    <property type="molecule type" value="Genomic_DNA"/>
</dbReference>
<proteinExistence type="predicted"/>
<evidence type="ECO:0000313" key="3">
    <source>
        <dbReference type="EMBL" id="MDI1434943.1"/>
    </source>
</evidence>
<dbReference type="InterPro" id="IPR027417">
    <property type="entry name" value="P-loop_NTPase"/>
</dbReference>
<name>A0ABT6P308_9BACT</name>
<dbReference type="SUPFAM" id="SSF52540">
    <property type="entry name" value="P-loop containing nucleoside triphosphate hydrolases"/>
    <property type="match status" value="1"/>
</dbReference>
<dbReference type="Gene3D" id="3.40.50.300">
    <property type="entry name" value="P-loop containing nucleotide triphosphate hydrolases"/>
    <property type="match status" value="1"/>
</dbReference>
<keyword evidence="4" id="KW-1185">Reference proteome</keyword>
<dbReference type="InterPro" id="IPR003593">
    <property type="entry name" value="AAA+_ATPase"/>
</dbReference>
<dbReference type="Proteomes" id="UP001160301">
    <property type="component" value="Unassembled WGS sequence"/>
</dbReference>
<feature type="domain" description="AAA+ ATPase" evidence="2">
    <location>
        <begin position="73"/>
        <end position="229"/>
    </location>
</feature>
<dbReference type="RefSeq" id="WP_136971459.1">
    <property type="nucleotide sequence ID" value="NZ_JARZHI010000049.1"/>
</dbReference>
<protein>
    <submittedName>
        <fullName evidence="3">AAA family ATPase</fullName>
    </submittedName>
</protein>
<dbReference type="SMART" id="SM00382">
    <property type="entry name" value="AAA"/>
    <property type="match status" value="1"/>
</dbReference>
<dbReference type="PRINTS" id="PR01874">
    <property type="entry name" value="DNAREPAIRADA"/>
</dbReference>
<organism evidence="3 4">
    <name type="scientific">Polyangium sorediatum</name>
    <dbReference type="NCBI Taxonomy" id="889274"/>
    <lineage>
        <taxon>Bacteria</taxon>
        <taxon>Pseudomonadati</taxon>
        <taxon>Myxococcota</taxon>
        <taxon>Polyangia</taxon>
        <taxon>Polyangiales</taxon>
        <taxon>Polyangiaceae</taxon>
        <taxon>Polyangium</taxon>
    </lineage>
</organism>
<gene>
    <name evidence="3" type="ORF">QHF89_35905</name>
</gene>
<comment type="caution">
    <text evidence="3">The sequence shown here is derived from an EMBL/GenBank/DDBJ whole genome shotgun (WGS) entry which is preliminary data.</text>
</comment>